<comment type="caution">
    <text evidence="3">The sequence shown here is derived from an EMBL/GenBank/DDBJ whole genome shotgun (WGS) entry which is preliminary data.</text>
</comment>
<dbReference type="EMBL" id="JAGGKT010000001">
    <property type="protein sequence ID" value="MBP1930739.1"/>
    <property type="molecule type" value="Genomic_DNA"/>
</dbReference>
<gene>
    <name evidence="3" type="ORF">J2Z37_000726</name>
</gene>
<dbReference type="InterPro" id="IPR002052">
    <property type="entry name" value="DNA_methylase_N6_adenine_CS"/>
</dbReference>
<dbReference type="CDD" id="cd02440">
    <property type="entry name" value="AdoMet_MTases"/>
    <property type="match status" value="1"/>
</dbReference>
<dbReference type="Proteomes" id="UP001519343">
    <property type="component" value="Unassembled WGS sequence"/>
</dbReference>
<dbReference type="PIRSF" id="PIRSF004553">
    <property type="entry name" value="CHP00095"/>
    <property type="match status" value="1"/>
</dbReference>
<organism evidence="3 4">
    <name type="scientific">Ammoniphilus resinae</name>
    <dbReference type="NCBI Taxonomy" id="861532"/>
    <lineage>
        <taxon>Bacteria</taxon>
        <taxon>Bacillati</taxon>
        <taxon>Bacillota</taxon>
        <taxon>Bacilli</taxon>
        <taxon>Bacillales</taxon>
        <taxon>Paenibacillaceae</taxon>
        <taxon>Aneurinibacillus group</taxon>
        <taxon>Ammoniphilus</taxon>
    </lineage>
</organism>
<dbReference type="Gene3D" id="3.40.50.150">
    <property type="entry name" value="Vaccinia Virus protein VP39"/>
    <property type="match status" value="1"/>
</dbReference>
<keyword evidence="1" id="KW-0489">Methyltransferase</keyword>
<evidence type="ECO:0000256" key="1">
    <source>
        <dbReference type="ARBA" id="ARBA00022603"/>
    </source>
</evidence>
<protein>
    <submittedName>
        <fullName evidence="3">16S rRNA (Guanine(966)-N(2))-methyltransferase RsmD</fullName>
    </submittedName>
</protein>
<name>A0ABS4GKI7_9BACL</name>
<dbReference type="PROSITE" id="PS00092">
    <property type="entry name" value="N6_MTASE"/>
    <property type="match status" value="1"/>
</dbReference>
<evidence type="ECO:0000313" key="4">
    <source>
        <dbReference type="Proteomes" id="UP001519343"/>
    </source>
</evidence>
<dbReference type="NCBIfam" id="TIGR00095">
    <property type="entry name" value="16S rRNA (guanine(966)-N(2))-methyltransferase RsmD"/>
    <property type="match status" value="1"/>
</dbReference>
<sequence>MNGRWAEKMRVISGTCKGRPLLAVPGKGTRPTVDKVKESIFNMIGPYFEGGTALDLYAGTGGLGIEALSRGIDKVIFVDINRKAIDIIKQNLQSTGFGDKAEVYKNDSHRALKALIKRGLKFDFIFLDPPYAEQKVETELAVLYDYQLLNPNASIVVETDASVELVERVGRIEKVKETEYGNTKITVYQMRDEWEEGAEEL</sequence>
<evidence type="ECO:0000256" key="2">
    <source>
        <dbReference type="ARBA" id="ARBA00022679"/>
    </source>
</evidence>
<keyword evidence="4" id="KW-1185">Reference proteome</keyword>
<dbReference type="PANTHER" id="PTHR43542">
    <property type="entry name" value="METHYLTRANSFERASE"/>
    <property type="match status" value="1"/>
</dbReference>
<accession>A0ABS4GKI7</accession>
<dbReference type="Pfam" id="PF03602">
    <property type="entry name" value="Cons_hypoth95"/>
    <property type="match status" value="1"/>
</dbReference>
<dbReference type="PANTHER" id="PTHR43542:SF1">
    <property type="entry name" value="METHYLTRANSFERASE"/>
    <property type="match status" value="1"/>
</dbReference>
<keyword evidence="2" id="KW-0808">Transferase</keyword>
<reference evidence="3 4" key="1">
    <citation type="submission" date="2021-03" db="EMBL/GenBank/DDBJ databases">
        <title>Genomic Encyclopedia of Type Strains, Phase IV (KMG-IV): sequencing the most valuable type-strain genomes for metagenomic binning, comparative biology and taxonomic classification.</title>
        <authorList>
            <person name="Goeker M."/>
        </authorList>
    </citation>
    <scope>NUCLEOTIDE SEQUENCE [LARGE SCALE GENOMIC DNA]</scope>
    <source>
        <strain evidence="3 4">DSM 24738</strain>
    </source>
</reference>
<evidence type="ECO:0000313" key="3">
    <source>
        <dbReference type="EMBL" id="MBP1930739.1"/>
    </source>
</evidence>
<dbReference type="SUPFAM" id="SSF53335">
    <property type="entry name" value="S-adenosyl-L-methionine-dependent methyltransferases"/>
    <property type="match status" value="1"/>
</dbReference>
<dbReference type="InterPro" id="IPR029063">
    <property type="entry name" value="SAM-dependent_MTases_sf"/>
</dbReference>
<proteinExistence type="predicted"/>
<dbReference type="InterPro" id="IPR004398">
    <property type="entry name" value="RNA_MeTrfase_RsmD"/>
</dbReference>